<feature type="non-terminal residue" evidence="2">
    <location>
        <position position="116"/>
    </location>
</feature>
<proteinExistence type="predicted"/>
<feature type="coiled-coil region" evidence="1">
    <location>
        <begin position="59"/>
        <end position="86"/>
    </location>
</feature>
<comment type="caution">
    <text evidence="2">The sequence shown here is derived from an EMBL/GenBank/DDBJ whole genome shotgun (WGS) entry which is preliminary data.</text>
</comment>
<keyword evidence="1" id="KW-0175">Coiled coil</keyword>
<feature type="non-terminal residue" evidence="2">
    <location>
        <position position="1"/>
    </location>
</feature>
<dbReference type="EMBL" id="CAJVPJ010006949">
    <property type="protein sequence ID" value="CAG8672345.1"/>
    <property type="molecule type" value="Genomic_DNA"/>
</dbReference>
<reference evidence="2" key="1">
    <citation type="submission" date="2021-06" db="EMBL/GenBank/DDBJ databases">
        <authorList>
            <person name="Kallberg Y."/>
            <person name="Tangrot J."/>
            <person name="Rosling A."/>
        </authorList>
    </citation>
    <scope>NUCLEOTIDE SEQUENCE</scope>
    <source>
        <strain evidence="2">IA702</strain>
    </source>
</reference>
<evidence type="ECO:0000256" key="1">
    <source>
        <dbReference type="SAM" id="Coils"/>
    </source>
</evidence>
<evidence type="ECO:0000313" key="3">
    <source>
        <dbReference type="Proteomes" id="UP000789572"/>
    </source>
</evidence>
<dbReference type="Proteomes" id="UP000789572">
    <property type="component" value="Unassembled WGS sequence"/>
</dbReference>
<dbReference type="AlphaFoldDB" id="A0A9N9HGK7"/>
<protein>
    <submittedName>
        <fullName evidence="2">4603_t:CDS:1</fullName>
    </submittedName>
</protein>
<name>A0A9N9HGK7_9GLOM</name>
<keyword evidence="3" id="KW-1185">Reference proteome</keyword>
<accession>A0A9N9HGK7</accession>
<evidence type="ECO:0000313" key="2">
    <source>
        <dbReference type="EMBL" id="CAG8672345.1"/>
    </source>
</evidence>
<gene>
    <name evidence="2" type="ORF">POCULU_LOCUS11041</name>
</gene>
<organism evidence="2 3">
    <name type="scientific">Paraglomus occultum</name>
    <dbReference type="NCBI Taxonomy" id="144539"/>
    <lineage>
        <taxon>Eukaryota</taxon>
        <taxon>Fungi</taxon>
        <taxon>Fungi incertae sedis</taxon>
        <taxon>Mucoromycota</taxon>
        <taxon>Glomeromycotina</taxon>
        <taxon>Glomeromycetes</taxon>
        <taxon>Paraglomerales</taxon>
        <taxon>Paraglomeraceae</taxon>
        <taxon>Paraglomus</taxon>
    </lineage>
</organism>
<sequence length="116" mass="13178">KYYMDESSSNSDDKADSAFLRVASMVNRDAKEIHRIDENDSESSFLKDSVNATEVIKSSEVETRTLVTLKAKMEELREQLEHEHDIGNINELCQSIQSCVATLGTIEELIFKRHLA</sequence>